<dbReference type="Proteomes" id="UP000799440">
    <property type="component" value="Unassembled WGS sequence"/>
</dbReference>
<evidence type="ECO:0000256" key="1">
    <source>
        <dbReference type="SAM" id="MobiDB-lite"/>
    </source>
</evidence>
<evidence type="ECO:0000313" key="3">
    <source>
        <dbReference type="Proteomes" id="UP000799440"/>
    </source>
</evidence>
<proteinExistence type="predicted"/>
<feature type="compositionally biased region" description="Basic and acidic residues" evidence="1">
    <location>
        <begin position="289"/>
        <end position="300"/>
    </location>
</feature>
<organism evidence="2 3">
    <name type="scientific">Sporormia fimetaria CBS 119925</name>
    <dbReference type="NCBI Taxonomy" id="1340428"/>
    <lineage>
        <taxon>Eukaryota</taxon>
        <taxon>Fungi</taxon>
        <taxon>Dikarya</taxon>
        <taxon>Ascomycota</taxon>
        <taxon>Pezizomycotina</taxon>
        <taxon>Dothideomycetes</taxon>
        <taxon>Pleosporomycetidae</taxon>
        <taxon>Pleosporales</taxon>
        <taxon>Sporormiaceae</taxon>
        <taxon>Sporormia</taxon>
    </lineage>
</organism>
<feature type="region of interest" description="Disordered" evidence="1">
    <location>
        <begin position="252"/>
        <end position="300"/>
    </location>
</feature>
<evidence type="ECO:0000313" key="2">
    <source>
        <dbReference type="EMBL" id="KAF2742006.1"/>
    </source>
</evidence>
<dbReference type="AlphaFoldDB" id="A0A6A6UWY4"/>
<dbReference type="EMBL" id="MU006617">
    <property type="protein sequence ID" value="KAF2742006.1"/>
    <property type="molecule type" value="Genomic_DNA"/>
</dbReference>
<name>A0A6A6UWY4_9PLEO</name>
<sequence>MPLILQWESLSGWVTYSTSSSTTLKVSTLPSSPVALLPSRLRDGKPASFFLPFRLPFLTPVDPSVLGGGASRTPREMASARSDVSQRCRPVPARLPTLEDGRRCVHSYAVAKFKAIALYTDSTKPATLYTSHCKPYIAMYWTLFPDYWHRLPRIQRRLSTMSTSAYQATNPQGWGSHWMEVQDGEIFNERLAYANKELARENEEYALLAQAHEKGPVVVVKSSPLLVAALQLLVRRLSMITDDLVVTPVDVHDESEYSDERLPEPRDPKRLNAQPVPDQRVVSPGCNHVHHEEVHDSGRG</sequence>
<feature type="compositionally biased region" description="Basic and acidic residues" evidence="1">
    <location>
        <begin position="252"/>
        <end position="270"/>
    </location>
</feature>
<accession>A0A6A6UWY4</accession>
<keyword evidence="3" id="KW-1185">Reference proteome</keyword>
<protein>
    <submittedName>
        <fullName evidence="2">Uncharacterized protein</fullName>
    </submittedName>
</protein>
<gene>
    <name evidence="2" type="ORF">M011DRAFT_512966</name>
</gene>
<reference evidence="2" key="1">
    <citation type="journal article" date="2020" name="Stud. Mycol.">
        <title>101 Dothideomycetes genomes: a test case for predicting lifestyles and emergence of pathogens.</title>
        <authorList>
            <person name="Haridas S."/>
            <person name="Albert R."/>
            <person name="Binder M."/>
            <person name="Bloem J."/>
            <person name="Labutti K."/>
            <person name="Salamov A."/>
            <person name="Andreopoulos B."/>
            <person name="Baker S."/>
            <person name="Barry K."/>
            <person name="Bills G."/>
            <person name="Bluhm B."/>
            <person name="Cannon C."/>
            <person name="Castanera R."/>
            <person name="Culley D."/>
            <person name="Daum C."/>
            <person name="Ezra D."/>
            <person name="Gonzalez J."/>
            <person name="Henrissat B."/>
            <person name="Kuo A."/>
            <person name="Liang C."/>
            <person name="Lipzen A."/>
            <person name="Lutzoni F."/>
            <person name="Magnuson J."/>
            <person name="Mondo S."/>
            <person name="Nolan M."/>
            <person name="Ohm R."/>
            <person name="Pangilinan J."/>
            <person name="Park H.-J."/>
            <person name="Ramirez L."/>
            <person name="Alfaro M."/>
            <person name="Sun H."/>
            <person name="Tritt A."/>
            <person name="Yoshinaga Y."/>
            <person name="Zwiers L.-H."/>
            <person name="Turgeon B."/>
            <person name="Goodwin S."/>
            <person name="Spatafora J."/>
            <person name="Crous P."/>
            <person name="Grigoriev I."/>
        </authorList>
    </citation>
    <scope>NUCLEOTIDE SEQUENCE</scope>
    <source>
        <strain evidence="2">CBS 119925</strain>
    </source>
</reference>